<dbReference type="AlphaFoldDB" id="A0A833M0I9"/>
<dbReference type="InterPro" id="IPR011042">
    <property type="entry name" value="6-blade_b-propeller_TolB-like"/>
</dbReference>
<dbReference type="PANTHER" id="PTHR19328">
    <property type="entry name" value="HEDGEHOG-INTERACTING PROTEIN"/>
    <property type="match status" value="1"/>
</dbReference>
<dbReference type="Pfam" id="PF07995">
    <property type="entry name" value="GSDH"/>
    <property type="match status" value="1"/>
</dbReference>
<dbReference type="SUPFAM" id="SSF50952">
    <property type="entry name" value="Soluble quinoprotein glucose dehydrogenase"/>
    <property type="match status" value="1"/>
</dbReference>
<proteinExistence type="predicted"/>
<dbReference type="Gene3D" id="2.120.10.30">
    <property type="entry name" value="TolB, C-terminal domain"/>
    <property type="match status" value="1"/>
</dbReference>
<dbReference type="InterPro" id="IPR011041">
    <property type="entry name" value="Quinoprot_gluc/sorb_DH_b-prop"/>
</dbReference>
<dbReference type="PANTHER" id="PTHR19328:SF75">
    <property type="entry name" value="ALDOSE SUGAR DEHYDROGENASE YLII"/>
    <property type="match status" value="1"/>
</dbReference>
<evidence type="ECO:0000313" key="3">
    <source>
        <dbReference type="Proteomes" id="UP000460298"/>
    </source>
</evidence>
<dbReference type="InterPro" id="IPR012938">
    <property type="entry name" value="Glc/Sorbosone_DH"/>
</dbReference>
<reference evidence="2 3" key="1">
    <citation type="submission" date="2019-10" db="EMBL/GenBank/DDBJ databases">
        <title>Extracellular Electron Transfer in a Candidatus Methanoperedens spp. Enrichment Culture.</title>
        <authorList>
            <person name="Berger S."/>
            <person name="Rangel Shaw D."/>
            <person name="Berben T."/>
            <person name="In 'T Zandt M."/>
            <person name="Frank J."/>
            <person name="Reimann J."/>
            <person name="Jetten M.S.M."/>
            <person name="Welte C.U."/>
        </authorList>
    </citation>
    <scope>NUCLEOTIDE SEQUENCE [LARGE SCALE GENOMIC DNA]</scope>
    <source>
        <strain evidence="2">SB12</strain>
    </source>
</reference>
<accession>A0A833M0I9</accession>
<evidence type="ECO:0000313" key="2">
    <source>
        <dbReference type="EMBL" id="KAB2935497.1"/>
    </source>
</evidence>
<comment type="caution">
    <text evidence="2">The sequence shown here is derived from an EMBL/GenBank/DDBJ whole genome shotgun (WGS) entry which is preliminary data.</text>
</comment>
<feature type="domain" description="Glucose/Sorbosone dehydrogenase" evidence="1">
    <location>
        <begin position="59"/>
        <end position="379"/>
    </location>
</feature>
<dbReference type="Proteomes" id="UP000460298">
    <property type="component" value="Unassembled WGS sequence"/>
</dbReference>
<sequence length="392" mass="43793">MRNRRLFSFLILFLLWGCVDVRNTFVEWFSPDYHAEPSAVQPSIQLQPVFDGFPAITEIVFLPGSSSRFLALLKGGSLLWFDIPMKRTGQLLKLDVLTASEQGLLGLAFSPTFARSGLIYLYYSVDVKGKKMSRISEWKADRPDDITRSRITSERILLEIEQPYANHNGGRMEFGPDGYLYIGLGDGGWRADPGRHGQNGQTLLGSILRIDVRPDKNGRPYSIPHDNPKGAWAPEVFAIGLRNPWKFSFAPDGRLIVADVGQDKYEEISIVRKGGNYGWNIREGFHCFEPPQACRTAGLIDPIYEYSHDEGKSITGGYVYTGSGIPSLRGKYVFADFVSGWMRAITLPREGKAQAMDLGKWPILIATFGRAADGELYVSDFGKGTIYKLTAK</sequence>
<dbReference type="EMBL" id="WBUI01000001">
    <property type="protein sequence ID" value="KAB2935497.1"/>
    <property type="molecule type" value="Genomic_DNA"/>
</dbReference>
<name>A0A833M0I9_9LEPT</name>
<protein>
    <submittedName>
        <fullName evidence="2">Dehydrogenase</fullName>
    </submittedName>
</protein>
<gene>
    <name evidence="2" type="ORF">F9K24_01850</name>
</gene>
<evidence type="ECO:0000259" key="1">
    <source>
        <dbReference type="Pfam" id="PF07995"/>
    </source>
</evidence>
<organism evidence="2 3">
    <name type="scientific">Leptonema illini</name>
    <dbReference type="NCBI Taxonomy" id="183"/>
    <lineage>
        <taxon>Bacteria</taxon>
        <taxon>Pseudomonadati</taxon>
        <taxon>Spirochaetota</taxon>
        <taxon>Spirochaetia</taxon>
        <taxon>Leptospirales</taxon>
        <taxon>Leptospiraceae</taxon>
        <taxon>Leptonema</taxon>
    </lineage>
</organism>